<dbReference type="STRING" id="83784.SAMN05192564_102688"/>
<keyword evidence="2" id="KW-1185">Reference proteome</keyword>
<evidence type="ECO:0000313" key="2">
    <source>
        <dbReference type="Proteomes" id="UP000198638"/>
    </source>
</evidence>
<protein>
    <submittedName>
        <fullName evidence="1">Uncharacterized protein</fullName>
    </submittedName>
</protein>
<dbReference type="EMBL" id="FNRQ01000002">
    <property type="protein sequence ID" value="SEA68225.1"/>
    <property type="molecule type" value="Genomic_DNA"/>
</dbReference>
<dbReference type="RefSeq" id="WP_090532472.1">
    <property type="nucleotide sequence ID" value="NZ_FNRQ01000002.1"/>
</dbReference>
<organism evidence="1 2">
    <name type="scientific">Paraburkholderia sartisoli</name>
    <dbReference type="NCBI Taxonomy" id="83784"/>
    <lineage>
        <taxon>Bacteria</taxon>
        <taxon>Pseudomonadati</taxon>
        <taxon>Pseudomonadota</taxon>
        <taxon>Betaproteobacteria</taxon>
        <taxon>Burkholderiales</taxon>
        <taxon>Burkholderiaceae</taxon>
        <taxon>Paraburkholderia</taxon>
    </lineage>
</organism>
<dbReference type="Proteomes" id="UP000198638">
    <property type="component" value="Unassembled WGS sequence"/>
</dbReference>
<evidence type="ECO:0000313" key="1">
    <source>
        <dbReference type="EMBL" id="SEA68225.1"/>
    </source>
</evidence>
<dbReference type="AlphaFoldDB" id="A0A1H4D644"/>
<reference evidence="2" key="1">
    <citation type="submission" date="2016-10" db="EMBL/GenBank/DDBJ databases">
        <authorList>
            <person name="Varghese N."/>
            <person name="Submissions S."/>
        </authorList>
    </citation>
    <scope>NUCLEOTIDE SEQUENCE [LARGE SCALE GENOMIC DNA]</scope>
    <source>
        <strain evidence="2">LMG 24000</strain>
    </source>
</reference>
<proteinExistence type="predicted"/>
<dbReference type="InterPro" id="IPR039261">
    <property type="entry name" value="FNR_nucleotide-bd"/>
</dbReference>
<gene>
    <name evidence="1" type="ORF">SAMN05192564_102688</name>
</gene>
<name>A0A1H4D644_9BURK</name>
<accession>A0A1H4D644</accession>
<sequence length="81" mass="8937">MPVHPHRTLYRSNMGFLCNGGSPETAIRLLSRDAVLFLGQEKTMDSAAQAVIAKHGGMSDDRAAGYVSQLTKEKRYVRDVD</sequence>
<dbReference type="Gene3D" id="3.40.50.80">
    <property type="entry name" value="Nucleotide-binding domain of ferredoxin-NADP reductase (FNR) module"/>
    <property type="match status" value="1"/>
</dbReference>